<feature type="transmembrane region" description="Helical" evidence="2">
    <location>
        <begin position="7"/>
        <end position="26"/>
    </location>
</feature>
<evidence type="ECO:0000256" key="1">
    <source>
        <dbReference type="SAM" id="Coils"/>
    </source>
</evidence>
<dbReference type="Proteomes" id="UP000247409">
    <property type="component" value="Unassembled WGS sequence"/>
</dbReference>
<evidence type="ECO:0000313" key="4">
    <source>
        <dbReference type="Proteomes" id="UP000247409"/>
    </source>
</evidence>
<evidence type="ECO:0000256" key="2">
    <source>
        <dbReference type="SAM" id="Phobius"/>
    </source>
</evidence>
<feature type="coiled-coil region" evidence="1">
    <location>
        <begin position="33"/>
        <end position="64"/>
    </location>
</feature>
<dbReference type="AlphaFoldDB" id="A0A2V3IXX2"/>
<organism evidence="3 4">
    <name type="scientific">Gracilariopsis chorda</name>
    <dbReference type="NCBI Taxonomy" id="448386"/>
    <lineage>
        <taxon>Eukaryota</taxon>
        <taxon>Rhodophyta</taxon>
        <taxon>Florideophyceae</taxon>
        <taxon>Rhodymeniophycidae</taxon>
        <taxon>Gracilariales</taxon>
        <taxon>Gracilariaceae</taxon>
        <taxon>Gracilariopsis</taxon>
    </lineage>
</organism>
<keyword evidence="2" id="KW-1133">Transmembrane helix</keyword>
<protein>
    <submittedName>
        <fullName evidence="3">Uncharacterized protein</fullName>
    </submittedName>
</protein>
<evidence type="ECO:0000313" key="3">
    <source>
        <dbReference type="EMBL" id="PXF46913.1"/>
    </source>
</evidence>
<dbReference type="OrthoDB" id="10454087at2759"/>
<keyword evidence="2" id="KW-0472">Membrane</keyword>
<gene>
    <name evidence="3" type="ORF">BWQ96_03251</name>
</gene>
<keyword evidence="4" id="KW-1185">Reference proteome</keyword>
<reference evidence="3 4" key="1">
    <citation type="journal article" date="2018" name="Mol. Biol. Evol.">
        <title>Analysis of the draft genome of the red seaweed Gracilariopsis chorda provides insights into genome size evolution in Rhodophyta.</title>
        <authorList>
            <person name="Lee J."/>
            <person name="Yang E.C."/>
            <person name="Graf L."/>
            <person name="Yang J.H."/>
            <person name="Qiu H."/>
            <person name="Zel Zion U."/>
            <person name="Chan C.X."/>
            <person name="Stephens T.G."/>
            <person name="Weber A.P.M."/>
            <person name="Boo G.H."/>
            <person name="Boo S.M."/>
            <person name="Kim K.M."/>
            <person name="Shin Y."/>
            <person name="Jung M."/>
            <person name="Lee S.J."/>
            <person name="Yim H.S."/>
            <person name="Lee J.H."/>
            <person name="Bhattacharya D."/>
            <person name="Yoon H.S."/>
        </authorList>
    </citation>
    <scope>NUCLEOTIDE SEQUENCE [LARGE SCALE GENOMIC DNA]</scope>
    <source>
        <strain evidence="3 4">SKKU-2015</strain>
        <tissue evidence="3">Whole body</tissue>
    </source>
</reference>
<proteinExistence type="predicted"/>
<sequence length="80" mass="8743">MALPSKLGAFMVGLAVGSANCFYWLYHDVNNVNNAMTRKIDSIQHQIEEKERKAKLQLAALEAAIPSLAQLKSDEANPAS</sequence>
<dbReference type="EMBL" id="NBIV01000031">
    <property type="protein sequence ID" value="PXF46913.1"/>
    <property type="molecule type" value="Genomic_DNA"/>
</dbReference>
<name>A0A2V3IXX2_9FLOR</name>
<comment type="caution">
    <text evidence="3">The sequence shown here is derived from an EMBL/GenBank/DDBJ whole genome shotgun (WGS) entry which is preliminary data.</text>
</comment>
<keyword evidence="2" id="KW-0812">Transmembrane</keyword>
<keyword evidence="1" id="KW-0175">Coiled coil</keyword>
<accession>A0A2V3IXX2</accession>